<protein>
    <submittedName>
        <fullName evidence="2">Uncharacterized protein</fullName>
    </submittedName>
</protein>
<feature type="compositionally biased region" description="Pro residues" evidence="1">
    <location>
        <begin position="156"/>
        <end position="172"/>
    </location>
</feature>
<dbReference type="Proteomes" id="UP000001058">
    <property type="component" value="Unassembled WGS sequence"/>
</dbReference>
<dbReference type="InParanoid" id="D8TYJ8"/>
<dbReference type="AlphaFoldDB" id="D8TYJ8"/>
<keyword evidence="3" id="KW-1185">Reference proteome</keyword>
<proteinExistence type="predicted"/>
<sequence>MPANVHASVLALLSVSPPTAHRQLTDSPPGATHTLQQGHVLRTPQTSPGRGTCAPSTLIGHPEAAHLAFAPLPCLTALLVSPSSQIKFTCCPACRDLRCRRCRSGISCLGFCCCSIERSPYGAATEVEGLAHSRTQPSRPWLGCVQEAGNRRPGPALVPPLPPPQGPPWPQP</sequence>
<dbReference type="GeneID" id="9615682"/>
<name>D8TYJ8_VOLCA</name>
<accession>D8TYJ8</accession>
<evidence type="ECO:0000313" key="3">
    <source>
        <dbReference type="Proteomes" id="UP000001058"/>
    </source>
</evidence>
<evidence type="ECO:0000256" key="1">
    <source>
        <dbReference type="SAM" id="MobiDB-lite"/>
    </source>
</evidence>
<gene>
    <name evidence="2" type="ORF">VOLCADRAFT_92085</name>
</gene>
<reference evidence="2 3" key="1">
    <citation type="journal article" date="2010" name="Science">
        <title>Genomic analysis of organismal complexity in the multicellular green alga Volvox carteri.</title>
        <authorList>
            <person name="Prochnik S.E."/>
            <person name="Umen J."/>
            <person name="Nedelcu A.M."/>
            <person name="Hallmann A."/>
            <person name="Miller S.M."/>
            <person name="Nishii I."/>
            <person name="Ferris P."/>
            <person name="Kuo A."/>
            <person name="Mitros T."/>
            <person name="Fritz-Laylin L.K."/>
            <person name="Hellsten U."/>
            <person name="Chapman J."/>
            <person name="Simakov O."/>
            <person name="Rensing S.A."/>
            <person name="Terry A."/>
            <person name="Pangilinan J."/>
            <person name="Kapitonov V."/>
            <person name="Jurka J."/>
            <person name="Salamov A."/>
            <person name="Shapiro H."/>
            <person name="Schmutz J."/>
            <person name="Grimwood J."/>
            <person name="Lindquist E."/>
            <person name="Lucas S."/>
            <person name="Grigoriev I.V."/>
            <person name="Schmitt R."/>
            <person name="Kirk D."/>
            <person name="Rokhsar D.S."/>
        </authorList>
    </citation>
    <scope>NUCLEOTIDE SEQUENCE [LARGE SCALE GENOMIC DNA]</scope>
    <source>
        <strain evidence="3">f. Nagariensis / Eve</strain>
    </source>
</reference>
<dbReference type="EMBL" id="GL378345">
    <property type="protein sequence ID" value="EFJ47409.1"/>
    <property type="molecule type" value="Genomic_DNA"/>
</dbReference>
<organism evidence="3">
    <name type="scientific">Volvox carteri f. nagariensis</name>
    <dbReference type="NCBI Taxonomy" id="3068"/>
    <lineage>
        <taxon>Eukaryota</taxon>
        <taxon>Viridiplantae</taxon>
        <taxon>Chlorophyta</taxon>
        <taxon>core chlorophytes</taxon>
        <taxon>Chlorophyceae</taxon>
        <taxon>CS clade</taxon>
        <taxon>Chlamydomonadales</taxon>
        <taxon>Volvocaceae</taxon>
        <taxon>Volvox</taxon>
    </lineage>
</organism>
<feature type="region of interest" description="Disordered" evidence="1">
    <location>
        <begin position="147"/>
        <end position="172"/>
    </location>
</feature>
<dbReference type="KEGG" id="vcn:VOLCADRAFT_92085"/>
<evidence type="ECO:0000313" key="2">
    <source>
        <dbReference type="EMBL" id="EFJ47409.1"/>
    </source>
</evidence>
<dbReference type="RefSeq" id="XP_002951598.1">
    <property type="nucleotide sequence ID" value="XM_002951552.1"/>
</dbReference>